<reference evidence="1 2" key="1">
    <citation type="submission" date="2020-08" db="EMBL/GenBank/DDBJ databases">
        <title>Bridging the membrane lipid divide: bacteria of the FCB group superphylum have the potential to synthesize archaeal ether lipids.</title>
        <authorList>
            <person name="Villanueva L."/>
            <person name="Von Meijenfeldt F.A.B."/>
            <person name="Westbye A.B."/>
            <person name="Yadav S."/>
            <person name="Hopmans E.C."/>
            <person name="Dutilh B.E."/>
            <person name="Sinninghe Damste J.S."/>
        </authorList>
    </citation>
    <scope>NUCLEOTIDE SEQUENCE [LARGE SCALE GENOMIC DNA]</scope>
    <source>
        <strain evidence="1">NIOZ-UU17</strain>
    </source>
</reference>
<dbReference type="Proteomes" id="UP000605201">
    <property type="component" value="Unassembled WGS sequence"/>
</dbReference>
<gene>
    <name evidence="1" type="ORF">H8D96_12935</name>
</gene>
<proteinExistence type="predicted"/>
<dbReference type="InterPro" id="IPR005358">
    <property type="entry name" value="Puta_zinc/iron-chelating_dom"/>
</dbReference>
<sequence length="130" mass="14255">MKPEDIFKCVQCGDCCKGYGGTFVTEEEIIIIADYLGADPVCFVKDYCRMSGGKPVLAQGNDVYCIFWDGLCTIHPVKPRMCKAWPFIDSVLVDIGNWQIMAASCPGIHTDVPDSVIKECVGQAVANLKQ</sequence>
<evidence type="ECO:0000313" key="2">
    <source>
        <dbReference type="Proteomes" id="UP000605201"/>
    </source>
</evidence>
<comment type="caution">
    <text evidence="1">The sequence shown here is derived from an EMBL/GenBank/DDBJ whole genome shotgun (WGS) entry which is preliminary data.</text>
</comment>
<dbReference type="EMBL" id="JACNIG010000247">
    <property type="protein sequence ID" value="MBC8432811.1"/>
    <property type="molecule type" value="Genomic_DNA"/>
</dbReference>
<dbReference type="PANTHER" id="PTHR35866:SF1">
    <property type="entry name" value="YKGJ FAMILY CYSTEINE CLUSTER PROTEIN"/>
    <property type="match status" value="1"/>
</dbReference>
<evidence type="ECO:0000313" key="1">
    <source>
        <dbReference type="EMBL" id="MBC8432811.1"/>
    </source>
</evidence>
<dbReference type="Pfam" id="PF03692">
    <property type="entry name" value="CxxCxxCC"/>
    <property type="match status" value="1"/>
</dbReference>
<organism evidence="1 2">
    <name type="scientific">Candidatus Desulfatibia vada</name>
    <dbReference type="NCBI Taxonomy" id="2841696"/>
    <lineage>
        <taxon>Bacteria</taxon>
        <taxon>Pseudomonadati</taxon>
        <taxon>Thermodesulfobacteriota</taxon>
        <taxon>Desulfobacteria</taxon>
        <taxon>Desulfobacterales</taxon>
        <taxon>Desulfobacterales incertae sedis</taxon>
        <taxon>Candidatus Desulfatibia</taxon>
    </lineage>
</organism>
<accession>A0A8J6NSC6</accession>
<name>A0A8J6NSC6_9BACT</name>
<protein>
    <submittedName>
        <fullName evidence="1">YkgJ family cysteine cluster protein</fullName>
    </submittedName>
</protein>
<dbReference type="AlphaFoldDB" id="A0A8J6NSC6"/>
<dbReference type="PANTHER" id="PTHR35866">
    <property type="entry name" value="PUTATIVE-RELATED"/>
    <property type="match status" value="1"/>
</dbReference>